<feature type="domain" description="EAL" evidence="1">
    <location>
        <begin position="86"/>
        <end position="330"/>
    </location>
</feature>
<dbReference type="EMBL" id="WEID01000042">
    <property type="protein sequence ID" value="KAB8137531.1"/>
    <property type="molecule type" value="Genomic_DNA"/>
</dbReference>
<keyword evidence="3" id="KW-1185">Reference proteome</keyword>
<dbReference type="AlphaFoldDB" id="A0A7C8L7K9"/>
<dbReference type="Gene3D" id="3.20.20.450">
    <property type="entry name" value="EAL domain"/>
    <property type="match status" value="1"/>
</dbReference>
<protein>
    <submittedName>
        <fullName evidence="2">EAL domain-containing protein</fullName>
    </submittedName>
</protein>
<dbReference type="PANTHER" id="PTHR33121:SF70">
    <property type="entry name" value="SIGNALING PROTEIN YKOW"/>
    <property type="match status" value="1"/>
</dbReference>
<organism evidence="2 3">
    <name type="scientific">Gracilibacillus oryzae</name>
    <dbReference type="NCBI Taxonomy" id="1672701"/>
    <lineage>
        <taxon>Bacteria</taxon>
        <taxon>Bacillati</taxon>
        <taxon>Bacillota</taxon>
        <taxon>Bacilli</taxon>
        <taxon>Bacillales</taxon>
        <taxon>Bacillaceae</taxon>
        <taxon>Gracilibacillus</taxon>
    </lineage>
</organism>
<dbReference type="Pfam" id="PF00563">
    <property type="entry name" value="EAL"/>
    <property type="match status" value="1"/>
</dbReference>
<accession>A0A7C8L7K9</accession>
<dbReference type="CDD" id="cd01948">
    <property type="entry name" value="EAL"/>
    <property type="match status" value="1"/>
</dbReference>
<dbReference type="PROSITE" id="PS50883">
    <property type="entry name" value="EAL"/>
    <property type="match status" value="1"/>
</dbReference>
<proteinExistence type="predicted"/>
<dbReference type="OrthoDB" id="581425at2"/>
<dbReference type="InterPro" id="IPR050706">
    <property type="entry name" value="Cyclic-di-GMP_PDE-like"/>
</dbReference>
<gene>
    <name evidence="2" type="ORF">F9U64_09035</name>
</gene>
<evidence type="ECO:0000313" key="3">
    <source>
        <dbReference type="Proteomes" id="UP000480246"/>
    </source>
</evidence>
<dbReference type="SUPFAM" id="SSF141868">
    <property type="entry name" value="EAL domain-like"/>
    <property type="match status" value="1"/>
</dbReference>
<dbReference type="InterPro" id="IPR001633">
    <property type="entry name" value="EAL_dom"/>
</dbReference>
<evidence type="ECO:0000313" key="2">
    <source>
        <dbReference type="EMBL" id="KAB8137531.1"/>
    </source>
</evidence>
<dbReference type="GO" id="GO:0071111">
    <property type="term" value="F:cyclic-guanylate-specific phosphodiesterase activity"/>
    <property type="evidence" value="ECO:0007669"/>
    <property type="project" value="InterPro"/>
</dbReference>
<dbReference type="SMART" id="SM00052">
    <property type="entry name" value="EAL"/>
    <property type="match status" value="1"/>
</dbReference>
<dbReference type="PANTHER" id="PTHR33121">
    <property type="entry name" value="CYCLIC DI-GMP PHOSPHODIESTERASE PDEF"/>
    <property type="match status" value="1"/>
</dbReference>
<comment type="caution">
    <text evidence="2">The sequence shown here is derived from an EMBL/GenBank/DDBJ whole genome shotgun (WGS) entry which is preliminary data.</text>
</comment>
<dbReference type="RefSeq" id="WP_153402671.1">
    <property type="nucleotide sequence ID" value="NZ_ML762428.1"/>
</dbReference>
<name>A0A7C8L7K9_9BACI</name>
<reference evidence="2 3" key="1">
    <citation type="submission" date="2019-10" db="EMBL/GenBank/DDBJ databases">
        <title>Gracilibacillus sp. nov. isolated from rice seeds.</title>
        <authorList>
            <person name="He S."/>
        </authorList>
    </citation>
    <scope>NUCLEOTIDE SEQUENCE [LARGE SCALE GENOMIC DNA]</scope>
    <source>
        <strain evidence="2 3">TD8</strain>
    </source>
</reference>
<sequence length="330" mass="38066">MSCTNCVIGDMQIELKVGTSEDSKLFDLLKSHIRRHLDIQMDQDKIWINEEILKDVYAFCFDHIDSEKVMYRVSGQDWKTIDLAEQLFGSDWIDEVIKKRQVVSFYQPIVTREKKIYAYELLARFMDENGKMIFPNEIFSAARNRGRLYALDKVCRLTAVKHAAKIKGAKAFINFIPTSIYSPEHCLESTTMLAEQLNLAKDSLVFEVVETDKVDDIEHLKDVLKYYHHKGFAYALDDVGEGYSTVDMLHELAPKYMKLDMKYVQGVAESVEKQQKATILLNKALEIGSIPLAEGVETEKDFIWLKEKGFQLFQGYLFGKPEKEPCESIL</sequence>
<dbReference type="Proteomes" id="UP000480246">
    <property type="component" value="Unassembled WGS sequence"/>
</dbReference>
<dbReference type="InterPro" id="IPR035919">
    <property type="entry name" value="EAL_sf"/>
</dbReference>
<evidence type="ECO:0000259" key="1">
    <source>
        <dbReference type="PROSITE" id="PS50883"/>
    </source>
</evidence>